<comment type="caution">
    <text evidence="2">The sequence shown here is derived from an EMBL/GenBank/DDBJ whole genome shotgun (WGS) entry which is preliminary data.</text>
</comment>
<evidence type="ECO:0000313" key="2">
    <source>
        <dbReference type="EMBL" id="OGM11680.1"/>
    </source>
</evidence>
<proteinExistence type="predicted"/>
<reference evidence="2 3" key="1">
    <citation type="journal article" date="2016" name="Nat. Commun.">
        <title>Thousands of microbial genomes shed light on interconnected biogeochemical processes in an aquifer system.</title>
        <authorList>
            <person name="Anantharaman K."/>
            <person name="Brown C.T."/>
            <person name="Hug L.A."/>
            <person name="Sharon I."/>
            <person name="Castelle C.J."/>
            <person name="Probst A.J."/>
            <person name="Thomas B.C."/>
            <person name="Singh A."/>
            <person name="Wilkins M.J."/>
            <person name="Karaoz U."/>
            <person name="Brodie E.L."/>
            <person name="Williams K.H."/>
            <person name="Hubbard S.S."/>
            <person name="Banfield J.F."/>
        </authorList>
    </citation>
    <scope>NUCLEOTIDE SEQUENCE [LARGE SCALE GENOMIC DNA]</scope>
</reference>
<evidence type="ECO:0000256" key="1">
    <source>
        <dbReference type="SAM" id="MobiDB-lite"/>
    </source>
</evidence>
<organism evidence="2 3">
    <name type="scientific">Candidatus Woesebacteria bacterium RBG_16_34_12</name>
    <dbReference type="NCBI Taxonomy" id="1802480"/>
    <lineage>
        <taxon>Bacteria</taxon>
        <taxon>Candidatus Woeseibacteriota</taxon>
    </lineage>
</organism>
<name>A0A1F7X9H7_9BACT</name>
<sequence>MKIKSLGYKVTDEESGIVFELIPKTEEATQELVEKFFSSFQVLKVETPKVELLREKKKTPKKPKFVNPKPEKKGIPNPLERQTKEITDLPEEFVIADIGDLFKKEGYDRKKIIENAYHDIDNLIEKNKIIYLDGTKPKKYKIISRDTSDLG</sequence>
<evidence type="ECO:0000313" key="3">
    <source>
        <dbReference type="Proteomes" id="UP000177053"/>
    </source>
</evidence>
<dbReference type="EMBL" id="MGFS01000013">
    <property type="protein sequence ID" value="OGM11680.1"/>
    <property type="molecule type" value="Genomic_DNA"/>
</dbReference>
<feature type="region of interest" description="Disordered" evidence="1">
    <location>
        <begin position="58"/>
        <end position="78"/>
    </location>
</feature>
<accession>A0A1F7X9H7</accession>
<gene>
    <name evidence="2" type="ORF">A2Z22_02000</name>
</gene>
<dbReference type="AlphaFoldDB" id="A0A1F7X9H7"/>
<dbReference type="Proteomes" id="UP000177053">
    <property type="component" value="Unassembled WGS sequence"/>
</dbReference>
<protein>
    <submittedName>
        <fullName evidence="2">Uncharacterized protein</fullName>
    </submittedName>
</protein>